<evidence type="ECO:0000313" key="1">
    <source>
        <dbReference type="EMBL" id="RFA07653.1"/>
    </source>
</evidence>
<dbReference type="Gene3D" id="3.30.1330.40">
    <property type="entry name" value="RutC-like"/>
    <property type="match status" value="1"/>
</dbReference>
<comment type="caution">
    <text evidence="1">The sequence shown here is derived from an EMBL/GenBank/DDBJ whole genome shotgun (WGS) entry which is preliminary data.</text>
</comment>
<dbReference type="AlphaFoldDB" id="A0A3E0VDN2"/>
<dbReference type="OrthoDB" id="9803101at2"/>
<dbReference type="InterPro" id="IPR006175">
    <property type="entry name" value="YjgF/YER057c/UK114"/>
</dbReference>
<accession>A0A3E0VDN2</accession>
<dbReference type="SUPFAM" id="SSF55298">
    <property type="entry name" value="YjgF-like"/>
    <property type="match status" value="1"/>
</dbReference>
<dbReference type="InterPro" id="IPR035959">
    <property type="entry name" value="RutC-like_sf"/>
</dbReference>
<dbReference type="RefSeq" id="WP_116284190.1">
    <property type="nucleotide sequence ID" value="NZ_NBXA01000026.1"/>
</dbReference>
<organism evidence="1 2">
    <name type="scientific">Subtercola boreus</name>
    <dbReference type="NCBI Taxonomy" id="120213"/>
    <lineage>
        <taxon>Bacteria</taxon>
        <taxon>Bacillati</taxon>
        <taxon>Actinomycetota</taxon>
        <taxon>Actinomycetes</taxon>
        <taxon>Micrococcales</taxon>
        <taxon>Microbacteriaceae</taxon>
        <taxon>Subtercola</taxon>
    </lineage>
</organism>
<proteinExistence type="predicted"/>
<dbReference type="PANTHER" id="PTHR43857:SF1">
    <property type="entry name" value="YJGH FAMILY PROTEIN"/>
    <property type="match status" value="1"/>
</dbReference>
<dbReference type="Pfam" id="PF01042">
    <property type="entry name" value="Ribonuc_L-PSP"/>
    <property type="match status" value="1"/>
</dbReference>
<dbReference type="EMBL" id="NBXA01000026">
    <property type="protein sequence ID" value="RFA07653.1"/>
    <property type="molecule type" value="Genomic_DNA"/>
</dbReference>
<dbReference type="Proteomes" id="UP000256709">
    <property type="component" value="Unassembled WGS sequence"/>
</dbReference>
<dbReference type="PANTHER" id="PTHR43857">
    <property type="entry name" value="BLR7761 PROTEIN"/>
    <property type="match status" value="1"/>
</dbReference>
<evidence type="ECO:0000313" key="2">
    <source>
        <dbReference type="Proteomes" id="UP000256709"/>
    </source>
</evidence>
<sequence>MPPVELIRPEALTNSAQYAYAAVAPPGARVIALAGACPLDAAGVIVLGSLETQTRAAFKNMVTALEGAGADMTDILSTRLLVASARQEDLHAAWSTFRAAMGSHDAPSTLLGVTVLGYPGQLVEIEALAAILPS</sequence>
<protein>
    <submittedName>
        <fullName evidence="1">Enamine deaminase RidA</fullName>
    </submittedName>
</protein>
<dbReference type="CDD" id="cd00448">
    <property type="entry name" value="YjgF_YER057c_UK114_family"/>
    <property type="match status" value="1"/>
</dbReference>
<gene>
    <name evidence="1" type="ORF">B7R21_15905</name>
</gene>
<reference evidence="1 2" key="1">
    <citation type="submission" date="2017-04" db="EMBL/GenBank/DDBJ databases">
        <title>Comparative genome analysis of Subtercola boreus.</title>
        <authorList>
            <person name="Cho Y.-J."/>
            <person name="Cho A."/>
            <person name="Kim O.-S."/>
            <person name="Lee J.-I."/>
        </authorList>
    </citation>
    <scope>NUCLEOTIDE SEQUENCE [LARGE SCALE GENOMIC DNA]</scope>
    <source>
        <strain evidence="1 2">P27444</strain>
    </source>
</reference>
<name>A0A3E0VDN2_9MICO</name>